<dbReference type="KEGG" id="ftj:FTUN_1971"/>
<feature type="region of interest" description="Disordered" evidence="1">
    <location>
        <begin position="1"/>
        <end position="20"/>
    </location>
</feature>
<accession>A0A6M5YMI7</accession>
<organism evidence="2 3">
    <name type="scientific">Frigoriglobus tundricola</name>
    <dbReference type="NCBI Taxonomy" id="2774151"/>
    <lineage>
        <taxon>Bacteria</taxon>
        <taxon>Pseudomonadati</taxon>
        <taxon>Planctomycetota</taxon>
        <taxon>Planctomycetia</taxon>
        <taxon>Gemmatales</taxon>
        <taxon>Gemmataceae</taxon>
        <taxon>Frigoriglobus</taxon>
    </lineage>
</organism>
<reference evidence="3" key="1">
    <citation type="submission" date="2020-05" db="EMBL/GenBank/DDBJ databases">
        <title>Frigoriglobus tundricola gen. nov., sp. nov., a psychrotolerant cellulolytic planctomycete of the family Gemmataceae with two divergent copies of 16S rRNA gene.</title>
        <authorList>
            <person name="Kulichevskaya I.S."/>
            <person name="Ivanova A.A."/>
            <person name="Naumoff D.G."/>
            <person name="Beletsky A.V."/>
            <person name="Rijpstra W.I.C."/>
            <person name="Sinninghe Damste J.S."/>
            <person name="Mardanov A.V."/>
            <person name="Ravin N.V."/>
            <person name="Dedysh S.N."/>
        </authorList>
    </citation>
    <scope>NUCLEOTIDE SEQUENCE [LARGE SCALE GENOMIC DNA]</scope>
    <source>
        <strain evidence="3">PL17</strain>
    </source>
</reference>
<keyword evidence="3" id="KW-1185">Reference proteome</keyword>
<sequence length="49" mass="5296">MLIQLGTCDREDEGITPVTPSPAEVRQYGWLSNASAAMRVSVISTCQRG</sequence>
<evidence type="ECO:0000313" key="2">
    <source>
        <dbReference type="EMBL" id="QJW94451.1"/>
    </source>
</evidence>
<dbReference type="Proteomes" id="UP000503447">
    <property type="component" value="Chromosome"/>
</dbReference>
<evidence type="ECO:0000313" key="3">
    <source>
        <dbReference type="Proteomes" id="UP000503447"/>
    </source>
</evidence>
<dbReference type="AlphaFoldDB" id="A0A6M5YMI7"/>
<dbReference type="EMBL" id="CP053452">
    <property type="protein sequence ID" value="QJW94451.1"/>
    <property type="molecule type" value="Genomic_DNA"/>
</dbReference>
<gene>
    <name evidence="2" type="ORF">FTUN_1971</name>
</gene>
<protein>
    <submittedName>
        <fullName evidence="2">Uncharacterized protein</fullName>
    </submittedName>
</protein>
<evidence type="ECO:0000256" key="1">
    <source>
        <dbReference type="SAM" id="MobiDB-lite"/>
    </source>
</evidence>
<name>A0A6M5YMI7_9BACT</name>
<proteinExistence type="predicted"/>